<keyword evidence="1" id="KW-1133">Transmembrane helix</keyword>
<dbReference type="Proteomes" id="UP000184389">
    <property type="component" value="Unassembled WGS sequence"/>
</dbReference>
<sequence length="49" mass="5681">MKKFATKKIIIVLVLVLSFSIGLIFYRTNNSNKYVPKKAKFVSKITYII</sequence>
<dbReference type="STRING" id="1123281.SAMN02745180_00698"/>
<dbReference type="EMBL" id="FQXR01000003">
    <property type="protein sequence ID" value="SHH64153.1"/>
    <property type="molecule type" value="Genomic_DNA"/>
</dbReference>
<feature type="transmembrane region" description="Helical" evidence="1">
    <location>
        <begin position="9"/>
        <end position="26"/>
    </location>
</feature>
<accession>A0A1M5UN53</accession>
<proteinExistence type="predicted"/>
<keyword evidence="1" id="KW-0472">Membrane</keyword>
<name>A0A1M5UN53_9FIRM</name>
<evidence type="ECO:0000313" key="3">
    <source>
        <dbReference type="Proteomes" id="UP000184389"/>
    </source>
</evidence>
<gene>
    <name evidence="2" type="ORF">SAMN02745180_00698</name>
</gene>
<reference evidence="2 3" key="1">
    <citation type="submission" date="2016-11" db="EMBL/GenBank/DDBJ databases">
        <authorList>
            <person name="Jaros S."/>
            <person name="Januszkiewicz K."/>
            <person name="Wedrychowicz H."/>
        </authorList>
    </citation>
    <scope>NUCLEOTIDE SEQUENCE [LARGE SCALE GENOMIC DNA]</scope>
    <source>
        <strain evidence="2 3">DSM 13106</strain>
    </source>
</reference>
<evidence type="ECO:0000256" key="1">
    <source>
        <dbReference type="SAM" id="Phobius"/>
    </source>
</evidence>
<dbReference type="AlphaFoldDB" id="A0A1M5UN53"/>
<keyword evidence="1" id="KW-0812">Transmembrane</keyword>
<evidence type="ECO:0000313" key="2">
    <source>
        <dbReference type="EMBL" id="SHH64153.1"/>
    </source>
</evidence>
<protein>
    <submittedName>
        <fullName evidence="2">Uncharacterized protein</fullName>
    </submittedName>
</protein>
<organism evidence="2 3">
    <name type="scientific">Sporanaerobacter acetigenes DSM 13106</name>
    <dbReference type="NCBI Taxonomy" id="1123281"/>
    <lineage>
        <taxon>Bacteria</taxon>
        <taxon>Bacillati</taxon>
        <taxon>Bacillota</taxon>
        <taxon>Tissierellia</taxon>
        <taxon>Tissierellales</taxon>
        <taxon>Sporanaerobacteraceae</taxon>
        <taxon>Sporanaerobacter</taxon>
    </lineage>
</organism>
<keyword evidence="3" id="KW-1185">Reference proteome</keyword>